<keyword evidence="10" id="KW-1185">Reference proteome</keyword>
<protein>
    <recommendedName>
        <fullName evidence="1">Trk system potassium uptake protein TrkA</fullName>
    </recommendedName>
</protein>
<dbReference type="PANTHER" id="PTHR43833:SF5">
    <property type="entry name" value="TRK SYSTEM POTASSIUM UPTAKE PROTEIN TRKA"/>
    <property type="match status" value="1"/>
</dbReference>
<dbReference type="NCBIfam" id="NF007039">
    <property type="entry name" value="PRK09496.3-2"/>
    <property type="match status" value="1"/>
</dbReference>
<evidence type="ECO:0000256" key="6">
    <source>
        <dbReference type="ARBA" id="ARBA00023065"/>
    </source>
</evidence>
<keyword evidence="3" id="KW-0633">Potassium transport</keyword>
<dbReference type="SUPFAM" id="SSF116726">
    <property type="entry name" value="TrkA C-terminal domain-like"/>
    <property type="match status" value="2"/>
</dbReference>
<reference evidence="9 10" key="1">
    <citation type="submission" date="2019-03" db="EMBL/GenBank/DDBJ databases">
        <title>Subsurface microbial communities from deep shales in Ohio and West Virginia, USA.</title>
        <authorList>
            <person name="Wrighton K."/>
        </authorList>
    </citation>
    <scope>NUCLEOTIDE SEQUENCE [LARGE SCALE GENOMIC DNA]</scope>
    <source>
        <strain evidence="9 10">MSL 6dP</strain>
    </source>
</reference>
<dbReference type="RefSeq" id="WP_134115380.1">
    <property type="nucleotide sequence ID" value="NZ_SOEG01000005.1"/>
</dbReference>
<dbReference type="InterPro" id="IPR003148">
    <property type="entry name" value="RCK_N"/>
</dbReference>
<feature type="domain" description="RCK C-terminal" evidence="8">
    <location>
        <begin position="158"/>
        <end position="239"/>
    </location>
</feature>
<dbReference type="STRING" id="926561.GCA_000379025_00272"/>
<feature type="domain" description="RCK N-terminal" evidence="7">
    <location>
        <begin position="19"/>
        <end position="139"/>
    </location>
</feature>
<dbReference type="InterPro" id="IPR006036">
    <property type="entry name" value="K_uptake_TrkA"/>
</dbReference>
<evidence type="ECO:0000313" key="10">
    <source>
        <dbReference type="Proteomes" id="UP000295832"/>
    </source>
</evidence>
<evidence type="ECO:0000256" key="1">
    <source>
        <dbReference type="ARBA" id="ARBA00017378"/>
    </source>
</evidence>
<comment type="caution">
    <text evidence="9">The sequence shown here is derived from an EMBL/GenBank/DDBJ whole genome shotgun (WGS) entry which is preliminary data.</text>
</comment>
<dbReference type="PROSITE" id="PS51201">
    <property type="entry name" value="RCK_N"/>
    <property type="match status" value="2"/>
</dbReference>
<dbReference type="InterPro" id="IPR036721">
    <property type="entry name" value="RCK_C_sf"/>
</dbReference>
<dbReference type="EMBL" id="SOEG01000005">
    <property type="protein sequence ID" value="TDX52683.1"/>
    <property type="molecule type" value="Genomic_DNA"/>
</dbReference>
<dbReference type="SUPFAM" id="SSF51735">
    <property type="entry name" value="NAD(P)-binding Rossmann-fold domains"/>
    <property type="match status" value="2"/>
</dbReference>
<sequence>MKEVVSKIKKVTTGFTTSTKQTIIVGGNEASIQLAERLIKSNQDIVIIEENDISRKNIEEKIDVLTIKGKGTDINTLRKAGATNTNLLIAITNNDYENLLTGIYAKQLGVDNVVIQVKEEINLNYNLQQQEFNINLIVNPFSKVVKKVKGIIKPGVELELDNYLDKRVQISKFKVSHQSSFAYNSIDKVNLPKDSLILAILRKGRVIIPKGRDKIYPGDNLFIICHKGFKGKISQLINSHHEDNGKIVLVGAGEINYQLAKQFSKISTVTIIEEDREKCEEIADNLSNILVLEGRGTDIELLKEEGVAKADAFIATTTSDESNLLMAKLAKSLGVKNSIAIVTDISYTYLVDFLDIDYIISPSAITVDSILDYFYQGQVKGETIFEGQVNIVEVKINKSAIIKDLSLASDIIIALIKRDNNVIIPNGASKLRRGDKILVLSLTVKGDIRGYFNQEARK</sequence>
<dbReference type="Pfam" id="PF02080">
    <property type="entry name" value="TrkA_C"/>
    <property type="match status" value="1"/>
</dbReference>
<keyword evidence="4" id="KW-0630">Potassium</keyword>
<keyword evidence="6" id="KW-0406">Ion transport</keyword>
<dbReference type="Pfam" id="PF02254">
    <property type="entry name" value="TrkA_N"/>
    <property type="match status" value="2"/>
</dbReference>
<dbReference type="PANTHER" id="PTHR43833">
    <property type="entry name" value="POTASSIUM CHANNEL PROTEIN 2-RELATED-RELATED"/>
    <property type="match status" value="1"/>
</dbReference>
<proteinExistence type="predicted"/>
<dbReference type="PROSITE" id="PS51202">
    <property type="entry name" value="RCK_C"/>
    <property type="match status" value="1"/>
</dbReference>
<dbReference type="AlphaFoldDB" id="A0A4R8HAS1"/>
<evidence type="ECO:0000256" key="4">
    <source>
        <dbReference type="ARBA" id="ARBA00022958"/>
    </source>
</evidence>
<dbReference type="PRINTS" id="PR00335">
    <property type="entry name" value="KUPTAKETRKA"/>
</dbReference>
<organism evidence="9 10">
    <name type="scientific">Orenia marismortui</name>
    <dbReference type="NCBI Taxonomy" id="46469"/>
    <lineage>
        <taxon>Bacteria</taxon>
        <taxon>Bacillati</taxon>
        <taxon>Bacillota</taxon>
        <taxon>Clostridia</taxon>
        <taxon>Halanaerobiales</taxon>
        <taxon>Halobacteroidaceae</taxon>
        <taxon>Orenia</taxon>
    </lineage>
</organism>
<dbReference type="InterPro" id="IPR050721">
    <property type="entry name" value="Trk_Ktr_HKT_K-transport"/>
</dbReference>
<keyword evidence="2" id="KW-0813">Transport</keyword>
<accession>A0A4R8HAS1</accession>
<gene>
    <name evidence="9" type="ORF">C7959_10537</name>
</gene>
<name>A0A4R8HAS1_9FIRM</name>
<feature type="domain" description="RCK N-terminal" evidence="7">
    <location>
        <begin position="244"/>
        <end position="360"/>
    </location>
</feature>
<dbReference type="Gene3D" id="3.30.70.1450">
    <property type="entry name" value="Regulator of K+ conductance, C-terminal domain"/>
    <property type="match status" value="2"/>
</dbReference>
<dbReference type="GO" id="GO:0015079">
    <property type="term" value="F:potassium ion transmembrane transporter activity"/>
    <property type="evidence" value="ECO:0007669"/>
    <property type="project" value="InterPro"/>
</dbReference>
<evidence type="ECO:0000256" key="2">
    <source>
        <dbReference type="ARBA" id="ARBA00022448"/>
    </source>
</evidence>
<dbReference type="GO" id="GO:0005886">
    <property type="term" value="C:plasma membrane"/>
    <property type="evidence" value="ECO:0007669"/>
    <property type="project" value="InterPro"/>
</dbReference>
<evidence type="ECO:0000313" key="9">
    <source>
        <dbReference type="EMBL" id="TDX52683.1"/>
    </source>
</evidence>
<dbReference type="InterPro" id="IPR006037">
    <property type="entry name" value="RCK_C"/>
</dbReference>
<keyword evidence="5" id="KW-0520">NAD</keyword>
<evidence type="ECO:0000256" key="5">
    <source>
        <dbReference type="ARBA" id="ARBA00023027"/>
    </source>
</evidence>
<evidence type="ECO:0000256" key="3">
    <source>
        <dbReference type="ARBA" id="ARBA00022538"/>
    </source>
</evidence>
<dbReference type="InterPro" id="IPR036291">
    <property type="entry name" value="NAD(P)-bd_dom_sf"/>
</dbReference>
<evidence type="ECO:0000259" key="7">
    <source>
        <dbReference type="PROSITE" id="PS51201"/>
    </source>
</evidence>
<dbReference type="Proteomes" id="UP000295832">
    <property type="component" value="Unassembled WGS sequence"/>
</dbReference>
<dbReference type="Gene3D" id="3.40.50.720">
    <property type="entry name" value="NAD(P)-binding Rossmann-like Domain"/>
    <property type="match status" value="2"/>
</dbReference>
<evidence type="ECO:0000259" key="8">
    <source>
        <dbReference type="PROSITE" id="PS51202"/>
    </source>
</evidence>